<reference evidence="2 3" key="1">
    <citation type="journal article" date="2021" name="Elife">
        <title>Chloroplast acquisition without the gene transfer in kleptoplastic sea slugs, Plakobranchus ocellatus.</title>
        <authorList>
            <person name="Maeda T."/>
            <person name="Takahashi S."/>
            <person name="Yoshida T."/>
            <person name="Shimamura S."/>
            <person name="Takaki Y."/>
            <person name="Nagai Y."/>
            <person name="Toyoda A."/>
            <person name="Suzuki Y."/>
            <person name="Arimoto A."/>
            <person name="Ishii H."/>
            <person name="Satoh N."/>
            <person name="Nishiyama T."/>
            <person name="Hasebe M."/>
            <person name="Maruyama T."/>
            <person name="Minagawa J."/>
            <person name="Obokata J."/>
            <person name="Shigenobu S."/>
        </authorList>
    </citation>
    <scope>NUCLEOTIDE SEQUENCE [LARGE SCALE GENOMIC DNA]</scope>
</reference>
<dbReference type="PANTHER" id="PTHR46599">
    <property type="entry name" value="PIGGYBAC TRANSPOSABLE ELEMENT-DERIVED PROTEIN 4"/>
    <property type="match status" value="1"/>
</dbReference>
<evidence type="ECO:0000259" key="1">
    <source>
        <dbReference type="Pfam" id="PF13843"/>
    </source>
</evidence>
<name>A0AAV4CQL3_9GAST</name>
<organism evidence="2 3">
    <name type="scientific">Plakobranchus ocellatus</name>
    <dbReference type="NCBI Taxonomy" id="259542"/>
    <lineage>
        <taxon>Eukaryota</taxon>
        <taxon>Metazoa</taxon>
        <taxon>Spiralia</taxon>
        <taxon>Lophotrochozoa</taxon>
        <taxon>Mollusca</taxon>
        <taxon>Gastropoda</taxon>
        <taxon>Heterobranchia</taxon>
        <taxon>Euthyneura</taxon>
        <taxon>Panpulmonata</taxon>
        <taxon>Sacoglossa</taxon>
        <taxon>Placobranchoidea</taxon>
        <taxon>Plakobranchidae</taxon>
        <taxon>Plakobranchus</taxon>
    </lineage>
</organism>
<dbReference type="Proteomes" id="UP000735302">
    <property type="component" value="Unassembled WGS sequence"/>
</dbReference>
<protein>
    <submittedName>
        <fullName evidence="2">PiggyBac transposase uribo1</fullName>
    </submittedName>
</protein>
<dbReference type="AlphaFoldDB" id="A0AAV4CQL3"/>
<keyword evidence="3" id="KW-1185">Reference proteome</keyword>
<dbReference type="PANTHER" id="PTHR46599:SF3">
    <property type="entry name" value="PIGGYBAC TRANSPOSABLE ELEMENT-DERIVED PROTEIN 4"/>
    <property type="match status" value="1"/>
</dbReference>
<proteinExistence type="predicted"/>
<dbReference type="Pfam" id="PF13843">
    <property type="entry name" value="DDE_Tnp_1_7"/>
    <property type="match status" value="1"/>
</dbReference>
<accession>A0AAV4CQL3</accession>
<dbReference type="InterPro" id="IPR029526">
    <property type="entry name" value="PGBD"/>
</dbReference>
<evidence type="ECO:0000313" key="3">
    <source>
        <dbReference type="Proteomes" id="UP000735302"/>
    </source>
</evidence>
<sequence>MQDLAPVMNWVDDIVPQGIPSLVGQPQDLGLNVEHRQVHGKVQREAWLSAIHASKAHKMGPRFTAVKRLAHCVMKDLLVPYHHTNIRVAMDNFYTSVLLLCDLHYSGICAAGTVRSNRKFLPKDLLPKAVKLEKHRFHVVLAEQLMDTRDVCVCYLIIIALPRLAHCTIGQAGKSNNKSLILLEECAA</sequence>
<dbReference type="EMBL" id="BLXT01006878">
    <property type="protein sequence ID" value="GFO34189.1"/>
    <property type="molecule type" value="Genomic_DNA"/>
</dbReference>
<evidence type="ECO:0000313" key="2">
    <source>
        <dbReference type="EMBL" id="GFO34189.1"/>
    </source>
</evidence>
<comment type="caution">
    <text evidence="2">The sequence shown here is derived from an EMBL/GenBank/DDBJ whole genome shotgun (WGS) entry which is preliminary data.</text>
</comment>
<gene>
    <name evidence="2" type="ORF">PoB_006069400</name>
</gene>
<feature type="domain" description="PiggyBac transposable element-derived protein" evidence="1">
    <location>
        <begin position="59"/>
        <end position="146"/>
    </location>
</feature>